<dbReference type="InterPro" id="IPR027417">
    <property type="entry name" value="P-loop_NTPase"/>
</dbReference>
<keyword evidence="4" id="KW-1003">Cell membrane</keyword>
<keyword evidence="11" id="KW-1185">Reference proteome</keyword>
<evidence type="ECO:0000256" key="8">
    <source>
        <dbReference type="ARBA" id="ARBA00023136"/>
    </source>
</evidence>
<proteinExistence type="inferred from homology"/>
<dbReference type="InterPro" id="IPR015856">
    <property type="entry name" value="ABC_transpr_CbiO/EcfA_su"/>
</dbReference>
<dbReference type="PATRIC" id="fig|398512.5.peg.886"/>
<dbReference type="GO" id="GO:0042626">
    <property type="term" value="F:ATPase-coupled transmembrane transporter activity"/>
    <property type="evidence" value="ECO:0007669"/>
    <property type="project" value="TreeGrafter"/>
</dbReference>
<dbReference type="eggNOG" id="COG1122">
    <property type="taxonomic scope" value="Bacteria"/>
</dbReference>
<dbReference type="STRING" id="398512.Bccel_0851"/>
<gene>
    <name evidence="10" type="ORF">Bccel_0851</name>
</gene>
<dbReference type="GO" id="GO:0005524">
    <property type="term" value="F:ATP binding"/>
    <property type="evidence" value="ECO:0007669"/>
    <property type="project" value="UniProtKB-KW"/>
</dbReference>
<evidence type="ECO:0000313" key="10">
    <source>
        <dbReference type="EMBL" id="KNY25591.1"/>
    </source>
</evidence>
<dbReference type="PROSITE" id="PS00211">
    <property type="entry name" value="ABC_TRANSPORTER_1"/>
    <property type="match status" value="1"/>
</dbReference>
<comment type="caution">
    <text evidence="10">The sequence shown here is derived from an EMBL/GenBank/DDBJ whole genome shotgun (WGS) entry which is preliminary data.</text>
</comment>
<reference evidence="11" key="1">
    <citation type="submission" date="2015-07" db="EMBL/GenBank/DDBJ databases">
        <title>Near-Complete Genome Sequence of the Cellulolytic Bacterium Bacteroides (Pseudobacteroides) cellulosolvens ATCC 35603.</title>
        <authorList>
            <person name="Dassa B."/>
            <person name="Utturkar S.M."/>
            <person name="Klingeman D.M."/>
            <person name="Hurt R.A."/>
            <person name="Keller M."/>
            <person name="Xu J."/>
            <person name="Reddy Y.H.K."/>
            <person name="Borovok I."/>
            <person name="Grinberg I.R."/>
            <person name="Lamed R."/>
            <person name="Zhivin O."/>
            <person name="Bayer E.A."/>
            <person name="Brown S.D."/>
        </authorList>
    </citation>
    <scope>NUCLEOTIDE SEQUENCE [LARGE SCALE GENOMIC DNA]</scope>
    <source>
        <strain evidence="11">DSM 2933</strain>
    </source>
</reference>
<organism evidence="10 11">
    <name type="scientific">Pseudobacteroides cellulosolvens ATCC 35603 = DSM 2933</name>
    <dbReference type="NCBI Taxonomy" id="398512"/>
    <lineage>
        <taxon>Bacteria</taxon>
        <taxon>Bacillati</taxon>
        <taxon>Bacillota</taxon>
        <taxon>Clostridia</taxon>
        <taxon>Eubacteriales</taxon>
        <taxon>Oscillospiraceae</taxon>
        <taxon>Pseudobacteroides</taxon>
    </lineage>
</organism>
<dbReference type="GO" id="GO:0016887">
    <property type="term" value="F:ATP hydrolysis activity"/>
    <property type="evidence" value="ECO:0007669"/>
    <property type="project" value="InterPro"/>
</dbReference>
<name>A0A0L6JIA6_9FIRM</name>
<dbReference type="PANTHER" id="PTHR43553">
    <property type="entry name" value="HEAVY METAL TRANSPORTER"/>
    <property type="match status" value="1"/>
</dbReference>
<evidence type="ECO:0000259" key="9">
    <source>
        <dbReference type="PROSITE" id="PS50893"/>
    </source>
</evidence>
<comment type="similarity">
    <text evidence="2">Belongs to the ABC transporter superfamily.</text>
</comment>
<dbReference type="Pfam" id="PF00005">
    <property type="entry name" value="ABC_tran"/>
    <property type="match status" value="1"/>
</dbReference>
<dbReference type="Proteomes" id="UP000036923">
    <property type="component" value="Unassembled WGS sequence"/>
</dbReference>
<evidence type="ECO:0000256" key="3">
    <source>
        <dbReference type="ARBA" id="ARBA00022448"/>
    </source>
</evidence>
<dbReference type="FunFam" id="3.40.50.300:FF:000224">
    <property type="entry name" value="Energy-coupling factor transporter ATP-binding protein EcfA"/>
    <property type="match status" value="1"/>
</dbReference>
<evidence type="ECO:0000313" key="11">
    <source>
        <dbReference type="Proteomes" id="UP000036923"/>
    </source>
</evidence>
<dbReference type="AlphaFoldDB" id="A0A0L6JIA6"/>
<dbReference type="OrthoDB" id="9784332at2"/>
<dbReference type="EC" id="3.6.3.25" evidence="10"/>
<keyword evidence="5" id="KW-0547">Nucleotide-binding</keyword>
<evidence type="ECO:0000256" key="6">
    <source>
        <dbReference type="ARBA" id="ARBA00022840"/>
    </source>
</evidence>
<evidence type="ECO:0000256" key="5">
    <source>
        <dbReference type="ARBA" id="ARBA00022741"/>
    </source>
</evidence>
<dbReference type="CDD" id="cd03225">
    <property type="entry name" value="ABC_cobalt_CbiO_domain1"/>
    <property type="match status" value="1"/>
</dbReference>
<sequence>MIRINNLSYRYKNGNQVLKNLNINIKSGEFTAIIGQNGAGKTTLLKNLNGLLKPTHGNISICGLDTSKTKTSVLAKKIGFLFQNPDHQIFCSTVFNEIAFGLKNIGISHGEIENLVYNAAMKVGLEQYLKHDPFSLSKGQRQRVALASVLAMETDILVLDEPTTGQDYSEGLEIMEIVKELHKKGKTIVMVTHDMELVAQYANRVIVLMKGTVLEDGSTEEVLSKEESLALSNLKPPQAYLLARKFHKQGFFKDTYTVEDMFDEIISYLRGEQNACND</sequence>
<protein>
    <submittedName>
        <fullName evidence="10">Sulfate-transporting ATPase</fullName>
        <ecNumber evidence="10">3.6.3.25</ecNumber>
    </submittedName>
</protein>
<feature type="domain" description="ABC transporter" evidence="9">
    <location>
        <begin position="2"/>
        <end position="235"/>
    </location>
</feature>
<keyword evidence="6" id="KW-0067">ATP-binding</keyword>
<keyword evidence="7" id="KW-1278">Translocase</keyword>
<dbReference type="GO" id="GO:0043190">
    <property type="term" value="C:ATP-binding cassette (ABC) transporter complex"/>
    <property type="evidence" value="ECO:0007669"/>
    <property type="project" value="TreeGrafter"/>
</dbReference>
<dbReference type="Gene3D" id="3.40.50.300">
    <property type="entry name" value="P-loop containing nucleotide triphosphate hydrolases"/>
    <property type="match status" value="1"/>
</dbReference>
<keyword evidence="10" id="KW-0378">Hydrolase</keyword>
<dbReference type="SMART" id="SM00382">
    <property type="entry name" value="AAA"/>
    <property type="match status" value="1"/>
</dbReference>
<dbReference type="EMBL" id="LGTC01000001">
    <property type="protein sequence ID" value="KNY25591.1"/>
    <property type="molecule type" value="Genomic_DNA"/>
</dbReference>
<dbReference type="InterPro" id="IPR050095">
    <property type="entry name" value="ECF_ABC_transporter_ATP-bd"/>
</dbReference>
<comment type="subcellular location">
    <subcellularLocation>
        <location evidence="1">Cell membrane</location>
        <topology evidence="1">Peripheral membrane protein</topology>
    </subcellularLocation>
</comment>
<evidence type="ECO:0000256" key="2">
    <source>
        <dbReference type="ARBA" id="ARBA00005417"/>
    </source>
</evidence>
<dbReference type="RefSeq" id="WP_036940928.1">
    <property type="nucleotide sequence ID" value="NZ_JQKC01000014.1"/>
</dbReference>
<evidence type="ECO:0000256" key="1">
    <source>
        <dbReference type="ARBA" id="ARBA00004202"/>
    </source>
</evidence>
<dbReference type="InterPro" id="IPR017871">
    <property type="entry name" value="ABC_transporter-like_CS"/>
</dbReference>
<evidence type="ECO:0000256" key="4">
    <source>
        <dbReference type="ARBA" id="ARBA00022475"/>
    </source>
</evidence>
<dbReference type="PANTHER" id="PTHR43553:SF24">
    <property type="entry name" value="ENERGY-COUPLING FACTOR TRANSPORTER ATP-BINDING PROTEIN ECFA1"/>
    <property type="match status" value="1"/>
</dbReference>
<dbReference type="InterPro" id="IPR003593">
    <property type="entry name" value="AAA+_ATPase"/>
</dbReference>
<dbReference type="PROSITE" id="PS50893">
    <property type="entry name" value="ABC_TRANSPORTER_2"/>
    <property type="match status" value="1"/>
</dbReference>
<dbReference type="InterPro" id="IPR003439">
    <property type="entry name" value="ABC_transporter-like_ATP-bd"/>
</dbReference>
<evidence type="ECO:0000256" key="7">
    <source>
        <dbReference type="ARBA" id="ARBA00022967"/>
    </source>
</evidence>
<keyword evidence="8" id="KW-0472">Membrane</keyword>
<keyword evidence="3" id="KW-0813">Transport</keyword>
<dbReference type="SUPFAM" id="SSF52540">
    <property type="entry name" value="P-loop containing nucleoside triphosphate hydrolases"/>
    <property type="match status" value="1"/>
</dbReference>
<accession>A0A0L6JIA6</accession>